<dbReference type="SUPFAM" id="SSF102546">
    <property type="entry name" value="RbsD-like"/>
    <property type="match status" value="1"/>
</dbReference>
<protein>
    <recommendedName>
        <fullName evidence="2">D-ribose pyranase</fullName>
        <ecNumber evidence="2">5.4.99.62</ecNumber>
    </recommendedName>
</protein>
<keyword evidence="3" id="KW-0963">Cytoplasm</keyword>
<dbReference type="EMBL" id="CP136920">
    <property type="protein sequence ID" value="WOO40261.1"/>
    <property type="molecule type" value="Genomic_DNA"/>
</dbReference>
<dbReference type="RefSeq" id="WP_317832421.1">
    <property type="nucleotide sequence ID" value="NZ_CP136920.1"/>
</dbReference>
<evidence type="ECO:0000256" key="2">
    <source>
        <dbReference type="ARBA" id="ARBA00012862"/>
    </source>
</evidence>
<evidence type="ECO:0000313" key="7">
    <source>
        <dbReference type="Proteomes" id="UP001304300"/>
    </source>
</evidence>
<keyword evidence="7" id="KW-1185">Reference proteome</keyword>
<keyword evidence="5" id="KW-0119">Carbohydrate metabolism</keyword>
<dbReference type="GO" id="GO:0062193">
    <property type="term" value="F:D-ribose pyranase activity"/>
    <property type="evidence" value="ECO:0007669"/>
    <property type="project" value="UniProtKB-EC"/>
</dbReference>
<keyword evidence="4 6" id="KW-0413">Isomerase</keyword>
<dbReference type="PANTHER" id="PTHR37831">
    <property type="entry name" value="D-RIBOSE PYRANASE"/>
    <property type="match status" value="1"/>
</dbReference>
<name>A0AAQ3QSE0_9BACT</name>
<dbReference type="GO" id="GO:0005829">
    <property type="term" value="C:cytosol"/>
    <property type="evidence" value="ECO:0007669"/>
    <property type="project" value="TreeGrafter"/>
</dbReference>
<evidence type="ECO:0000256" key="3">
    <source>
        <dbReference type="ARBA" id="ARBA00022490"/>
    </source>
</evidence>
<organism evidence="6 7">
    <name type="scientific">Rubellicoccus peritrichatus</name>
    <dbReference type="NCBI Taxonomy" id="3080537"/>
    <lineage>
        <taxon>Bacteria</taxon>
        <taxon>Pseudomonadati</taxon>
        <taxon>Verrucomicrobiota</taxon>
        <taxon>Opitutia</taxon>
        <taxon>Puniceicoccales</taxon>
        <taxon>Cerasicoccaceae</taxon>
        <taxon>Rubellicoccus</taxon>
    </lineage>
</organism>
<comment type="catalytic activity">
    <reaction evidence="1">
        <text>beta-D-ribopyranose = beta-D-ribofuranose</text>
        <dbReference type="Rhea" id="RHEA:25432"/>
        <dbReference type="ChEBI" id="CHEBI:27476"/>
        <dbReference type="ChEBI" id="CHEBI:47002"/>
        <dbReference type="EC" id="5.4.99.62"/>
    </reaction>
</comment>
<sequence>MYQSKILNPELAALLARFRHTNYIVISDLGFPFWPEVPTIDISLTADIPTVRDVLRATEGRLSIGNAWMAEEFWQHNDDTVAGEYKQLLGGMNITYEPHVEFKKRVPLSIGLIRTGDSTPYGNIILESA</sequence>
<dbReference type="GO" id="GO:0016872">
    <property type="term" value="F:intramolecular lyase activity"/>
    <property type="evidence" value="ECO:0007669"/>
    <property type="project" value="InterPro"/>
</dbReference>
<dbReference type="InterPro" id="IPR023750">
    <property type="entry name" value="RbsD-like_sf"/>
</dbReference>
<evidence type="ECO:0000256" key="5">
    <source>
        <dbReference type="ARBA" id="ARBA00023277"/>
    </source>
</evidence>
<evidence type="ECO:0000256" key="1">
    <source>
        <dbReference type="ARBA" id="ARBA00000223"/>
    </source>
</evidence>
<dbReference type="PANTHER" id="PTHR37831:SF1">
    <property type="entry name" value="D-RIBOSE PYRANASE"/>
    <property type="match status" value="1"/>
</dbReference>
<dbReference type="AlphaFoldDB" id="A0AAQ3QSE0"/>
<dbReference type="InterPro" id="IPR007721">
    <property type="entry name" value="RbsD_FucU"/>
</dbReference>
<dbReference type="InterPro" id="IPR023064">
    <property type="entry name" value="D-ribose_pyranase"/>
</dbReference>
<gene>
    <name evidence="6" type="primary">rbsD</name>
    <name evidence="6" type="ORF">RZN69_16705</name>
</gene>
<reference evidence="6 7" key="1">
    <citation type="submission" date="2023-10" db="EMBL/GenBank/DDBJ databases">
        <title>Rubellicoccus peritrichatus gen. nov., sp. nov., isolated from an algae of coral reef tank.</title>
        <authorList>
            <person name="Luo J."/>
        </authorList>
    </citation>
    <scope>NUCLEOTIDE SEQUENCE [LARGE SCALE GENOMIC DNA]</scope>
    <source>
        <strain evidence="6 7">CR14</strain>
    </source>
</reference>
<dbReference type="NCBIfam" id="NF008761">
    <property type="entry name" value="PRK11797.1"/>
    <property type="match status" value="1"/>
</dbReference>
<dbReference type="Gene3D" id="3.40.1650.10">
    <property type="entry name" value="RbsD-like domain"/>
    <property type="match status" value="1"/>
</dbReference>
<dbReference type="EC" id="5.4.99.62" evidence="2"/>
<proteinExistence type="predicted"/>
<dbReference type="KEGG" id="puo:RZN69_16705"/>
<dbReference type="GO" id="GO:0048029">
    <property type="term" value="F:monosaccharide binding"/>
    <property type="evidence" value="ECO:0007669"/>
    <property type="project" value="InterPro"/>
</dbReference>
<dbReference type="GO" id="GO:0019303">
    <property type="term" value="P:D-ribose catabolic process"/>
    <property type="evidence" value="ECO:0007669"/>
    <property type="project" value="TreeGrafter"/>
</dbReference>
<evidence type="ECO:0000256" key="4">
    <source>
        <dbReference type="ARBA" id="ARBA00023235"/>
    </source>
</evidence>
<accession>A0AAQ3QSE0</accession>
<dbReference type="Pfam" id="PF05025">
    <property type="entry name" value="RbsD_FucU"/>
    <property type="match status" value="1"/>
</dbReference>
<evidence type="ECO:0000313" key="6">
    <source>
        <dbReference type="EMBL" id="WOO40261.1"/>
    </source>
</evidence>
<dbReference type="Proteomes" id="UP001304300">
    <property type="component" value="Chromosome"/>
</dbReference>